<dbReference type="PANTHER" id="PTHR45725:SF1">
    <property type="entry name" value="DISHEVELLED ASSOCIATED ACTIVATOR OF MORPHOGENESIS, ISOFORM D"/>
    <property type="match status" value="1"/>
</dbReference>
<reference evidence="7 8" key="1">
    <citation type="journal article" date="2013" name="Genome Biol.">
        <title>Genome of Acanthamoeba castellanii highlights extensive lateral gene transfer and early evolution of tyrosine kinase signaling.</title>
        <authorList>
            <person name="Clarke M."/>
            <person name="Lohan A.J."/>
            <person name="Liu B."/>
            <person name="Lagkouvardos I."/>
            <person name="Roy S."/>
            <person name="Zafar N."/>
            <person name="Bertelli C."/>
            <person name="Schilde C."/>
            <person name="Kianianmomeni A."/>
            <person name="Burglin T.R."/>
            <person name="Frech C."/>
            <person name="Turcotte B."/>
            <person name="Kopec K.O."/>
            <person name="Synnott J.M."/>
            <person name="Choo C."/>
            <person name="Paponov I."/>
            <person name="Finkler A."/>
            <person name="Soon Heng Tan C."/>
            <person name="Hutchins A.P."/>
            <person name="Weinmeier T."/>
            <person name="Rattei T."/>
            <person name="Chu J.S."/>
            <person name="Gimenez G."/>
            <person name="Irimia M."/>
            <person name="Rigden D.J."/>
            <person name="Fitzpatrick D.A."/>
            <person name="Lorenzo-Morales J."/>
            <person name="Bateman A."/>
            <person name="Chiu C.H."/>
            <person name="Tang P."/>
            <person name="Hegemann P."/>
            <person name="Fromm H."/>
            <person name="Raoult D."/>
            <person name="Greub G."/>
            <person name="Miranda-Saavedra D."/>
            <person name="Chen N."/>
            <person name="Nash P."/>
            <person name="Ginger M.L."/>
            <person name="Horn M."/>
            <person name="Schaap P."/>
            <person name="Caler L."/>
            <person name="Loftus B."/>
        </authorList>
    </citation>
    <scope>NUCLEOTIDE SEQUENCE [LARGE SCALE GENOMIC DNA]</scope>
    <source>
        <strain evidence="7 8">Neff</strain>
    </source>
</reference>
<dbReference type="RefSeq" id="XP_004339058.1">
    <property type="nucleotide sequence ID" value="XM_004339010.1"/>
</dbReference>
<evidence type="ECO:0000256" key="1">
    <source>
        <dbReference type="ARBA" id="ARBA00008214"/>
    </source>
</evidence>
<evidence type="ECO:0000313" key="7">
    <source>
        <dbReference type="EMBL" id="ELR17045.1"/>
    </source>
</evidence>
<dbReference type="KEGG" id="acan:ACA1_132800"/>
<proteinExistence type="inferred from homology"/>
<dbReference type="GO" id="GO:0003779">
    <property type="term" value="F:actin binding"/>
    <property type="evidence" value="ECO:0007669"/>
    <property type="project" value="UniProtKB-KW"/>
</dbReference>
<dbReference type="VEuPathDB" id="AmoebaDB:ACA1_132800"/>
<accession>L8GVK1</accession>
<dbReference type="STRING" id="1257118.L8GVK1"/>
<dbReference type="PROSITE" id="PS51444">
    <property type="entry name" value="FH2"/>
    <property type="match status" value="1"/>
</dbReference>
<dbReference type="Pfam" id="PF02181">
    <property type="entry name" value="FH2"/>
    <property type="match status" value="1"/>
</dbReference>
<evidence type="ECO:0000256" key="5">
    <source>
        <dbReference type="SAM" id="MobiDB-lite"/>
    </source>
</evidence>
<dbReference type="InterPro" id="IPR051425">
    <property type="entry name" value="Formin_Homology"/>
</dbReference>
<feature type="coiled-coil region" evidence="4">
    <location>
        <begin position="12"/>
        <end position="46"/>
    </location>
</feature>
<dbReference type="InterPro" id="IPR042201">
    <property type="entry name" value="FH2_Formin_sf"/>
</dbReference>
<evidence type="ECO:0000313" key="8">
    <source>
        <dbReference type="Proteomes" id="UP000011083"/>
    </source>
</evidence>
<keyword evidence="3" id="KW-0009">Actin-binding</keyword>
<dbReference type="SMART" id="SM00498">
    <property type="entry name" value="FH2"/>
    <property type="match status" value="1"/>
</dbReference>
<evidence type="ECO:0000256" key="3">
    <source>
        <dbReference type="ARBA" id="ARBA00023203"/>
    </source>
</evidence>
<organism evidence="7 8">
    <name type="scientific">Acanthamoeba castellanii (strain ATCC 30010 / Neff)</name>
    <dbReference type="NCBI Taxonomy" id="1257118"/>
    <lineage>
        <taxon>Eukaryota</taxon>
        <taxon>Amoebozoa</taxon>
        <taxon>Discosea</taxon>
        <taxon>Longamoebia</taxon>
        <taxon>Centramoebida</taxon>
        <taxon>Acanthamoebidae</taxon>
        <taxon>Acanthamoeba</taxon>
    </lineage>
</organism>
<gene>
    <name evidence="7" type="ORF">ACA1_132800</name>
</gene>
<protein>
    <submittedName>
        <fullName evidence="7">Formin domain containing protein</fullName>
    </submittedName>
</protein>
<dbReference type="OMA" id="ANNCAIA"/>
<feature type="domain" description="FH2" evidence="6">
    <location>
        <begin position="140"/>
        <end position="537"/>
    </location>
</feature>
<evidence type="ECO:0000256" key="4">
    <source>
        <dbReference type="SAM" id="Coils"/>
    </source>
</evidence>
<evidence type="ECO:0000256" key="2">
    <source>
        <dbReference type="ARBA" id="ARBA00023054"/>
    </source>
</evidence>
<sequence length="729" mass="80182">MDHIERLHESKVKGLTRRLTQAENAYAEVNKKLNEMSEKARNLQTLRVKESLMKAMGGTSQSMPVTRELAASSMGLGLRDLKTTTTSPRVRRLHPAHQRHLAPRPRLARPRRPWPLGCLVLRRMALRHPAACPPAPQLPPKPVVKPSTKMKQLNWTKIPNNKVVSSYWKDVTEVGIEIDSNEVELLFAAREDKKEIMGPGDAGTKKKETNVTLLDPKRANNCAIALSRFKMSNEDIKQAILRLDESKLSAESVETLLNYIPTPEEIEQLTAYADDRSKLGKAEQYFLTAKDIKRLEPRLKAFLFKLRFPEMKDSIRPEIDAVLGACNEVKQSAKFKKVLEVVLALGNYLNGGSFRGSAYGFKLDVLNKLRDTKSADGETTLLHYLVKLVNSKYPEAVNWGRELKNSNLAQMNQGFKAVERELPFSSEDPSDPFLRQMTEFMFRKEDFDQLHADSKTMERGVAQPRYLISVWYETNCDSQEDFKQLADAFGESPQCTPDQLFSCITAFMDAYERAEKDMRMKEEKAIKMAAAATRKLSGSAPSGTSASSSPGLPGLAYGVKRSLQAWDSPRHQPFGKLRTSISRPVIDPLAARPQEPAVVPEFLSKLRKAPGSSVAPAAESAAAAGVEPSPSDGPAVSLLKRSLSLASFPEVGSTATALAEDSAKVVTPGTVRTRIGSFGGGSGILVATPEVTDVDSGRTDEAGNVGGLRESGNSSEPSFPAPGANFQDE</sequence>
<keyword evidence="8" id="KW-1185">Reference proteome</keyword>
<feature type="region of interest" description="Disordered" evidence="5">
    <location>
        <begin position="689"/>
        <end position="729"/>
    </location>
</feature>
<dbReference type="PANTHER" id="PTHR45725">
    <property type="entry name" value="FORMIN HOMOLOGY 2 FAMILY MEMBER"/>
    <property type="match status" value="1"/>
</dbReference>
<dbReference type="SUPFAM" id="SSF101447">
    <property type="entry name" value="Formin homology 2 domain (FH2 domain)"/>
    <property type="match status" value="1"/>
</dbReference>
<dbReference type="InterPro" id="IPR015425">
    <property type="entry name" value="FH2_Formin"/>
</dbReference>
<dbReference type="Proteomes" id="UP000011083">
    <property type="component" value="Unassembled WGS sequence"/>
</dbReference>
<dbReference type="Gene3D" id="1.20.58.2220">
    <property type="entry name" value="Formin, FH2 domain"/>
    <property type="match status" value="1"/>
</dbReference>
<dbReference type="AlphaFoldDB" id="L8GVK1"/>
<evidence type="ECO:0000259" key="6">
    <source>
        <dbReference type="PROSITE" id="PS51444"/>
    </source>
</evidence>
<dbReference type="GeneID" id="14917739"/>
<dbReference type="OrthoDB" id="17277at2759"/>
<name>L8GVK1_ACACF</name>
<comment type="similarity">
    <text evidence="1">Belongs to the formin homology family. Diaphanous subfamily.</text>
</comment>
<keyword evidence="2 4" id="KW-0175">Coiled coil</keyword>
<dbReference type="EMBL" id="KB007975">
    <property type="protein sequence ID" value="ELR17045.1"/>
    <property type="molecule type" value="Genomic_DNA"/>
</dbReference>